<sequence length="92" mass="9667">MQIQGSSHAHGPHTLKGPYSNQLGGSRPISRANSTGDQFEISAAAEAAAQAVESGDLRADLVSRVRNEIAAGTYDTPGKFEAAMERLLDDVV</sequence>
<proteinExistence type="predicted"/>
<evidence type="ECO:0000313" key="3">
    <source>
        <dbReference type="EMBL" id="QEG33002.1"/>
    </source>
</evidence>
<dbReference type="AlphaFoldDB" id="A0A5B9Q6G0"/>
<evidence type="ECO:0000259" key="2">
    <source>
        <dbReference type="Pfam" id="PF04316"/>
    </source>
</evidence>
<reference evidence="3 4" key="1">
    <citation type="submission" date="2019-08" db="EMBL/GenBank/DDBJ databases">
        <title>Deep-cultivation of Planctomycetes and their phenomic and genomic characterization uncovers novel biology.</title>
        <authorList>
            <person name="Wiegand S."/>
            <person name="Jogler M."/>
            <person name="Boedeker C."/>
            <person name="Pinto D."/>
            <person name="Vollmers J."/>
            <person name="Rivas-Marin E."/>
            <person name="Kohn T."/>
            <person name="Peeters S.H."/>
            <person name="Heuer A."/>
            <person name="Rast P."/>
            <person name="Oberbeckmann S."/>
            <person name="Bunk B."/>
            <person name="Jeske O."/>
            <person name="Meyerdierks A."/>
            <person name="Storesund J.E."/>
            <person name="Kallscheuer N."/>
            <person name="Luecker S."/>
            <person name="Lage O.M."/>
            <person name="Pohl T."/>
            <person name="Merkel B.J."/>
            <person name="Hornburger P."/>
            <person name="Mueller R.-W."/>
            <person name="Bruemmer F."/>
            <person name="Labrenz M."/>
            <person name="Spormann A.M."/>
            <person name="Op den Camp H."/>
            <person name="Overmann J."/>
            <person name="Amann R."/>
            <person name="Jetten M.S.M."/>
            <person name="Mascher T."/>
            <person name="Medema M.H."/>
            <person name="Devos D.P."/>
            <person name="Kaster A.-K."/>
            <person name="Ovreas L."/>
            <person name="Rohde M."/>
            <person name="Galperin M.Y."/>
            <person name="Jogler C."/>
        </authorList>
    </citation>
    <scope>NUCLEOTIDE SEQUENCE [LARGE SCALE GENOMIC DNA]</scope>
    <source>
        <strain evidence="3 4">Pr1d</strain>
    </source>
</reference>
<dbReference type="KEGG" id="bgok:Pr1d_02630"/>
<dbReference type="RefSeq" id="WP_148071813.1">
    <property type="nucleotide sequence ID" value="NZ_CP042913.1"/>
</dbReference>
<organism evidence="3 4">
    <name type="scientific">Bythopirellula goksoeyrii</name>
    <dbReference type="NCBI Taxonomy" id="1400387"/>
    <lineage>
        <taxon>Bacteria</taxon>
        <taxon>Pseudomonadati</taxon>
        <taxon>Planctomycetota</taxon>
        <taxon>Planctomycetia</taxon>
        <taxon>Pirellulales</taxon>
        <taxon>Lacipirellulaceae</taxon>
        <taxon>Bythopirellula</taxon>
    </lineage>
</organism>
<feature type="region of interest" description="Disordered" evidence="1">
    <location>
        <begin position="1"/>
        <end position="37"/>
    </location>
</feature>
<dbReference type="EMBL" id="CP042913">
    <property type="protein sequence ID" value="QEG33002.1"/>
    <property type="molecule type" value="Genomic_DNA"/>
</dbReference>
<name>A0A5B9Q6G0_9BACT</name>
<dbReference type="OrthoDB" id="280802at2"/>
<evidence type="ECO:0000256" key="1">
    <source>
        <dbReference type="SAM" id="MobiDB-lite"/>
    </source>
</evidence>
<feature type="domain" description="Anti-sigma-28 factor FlgM C-terminal" evidence="2">
    <location>
        <begin position="37"/>
        <end position="76"/>
    </location>
</feature>
<dbReference type="SUPFAM" id="SSF101498">
    <property type="entry name" value="Anti-sigma factor FlgM"/>
    <property type="match status" value="1"/>
</dbReference>
<protein>
    <recommendedName>
        <fullName evidence="2">Anti-sigma-28 factor FlgM C-terminal domain-containing protein</fullName>
    </recommendedName>
</protein>
<accession>A0A5B9Q6G0</accession>
<dbReference type="InterPro" id="IPR031316">
    <property type="entry name" value="FlgM_C"/>
</dbReference>
<dbReference type="Proteomes" id="UP000323917">
    <property type="component" value="Chromosome"/>
</dbReference>
<keyword evidence="4" id="KW-1185">Reference proteome</keyword>
<evidence type="ECO:0000313" key="4">
    <source>
        <dbReference type="Proteomes" id="UP000323917"/>
    </source>
</evidence>
<dbReference type="InterPro" id="IPR035890">
    <property type="entry name" value="Anti-sigma-28_factor_FlgM_sf"/>
</dbReference>
<gene>
    <name evidence="3" type="ORF">Pr1d_02630</name>
</gene>
<dbReference type="Pfam" id="PF04316">
    <property type="entry name" value="FlgM"/>
    <property type="match status" value="1"/>
</dbReference>